<dbReference type="AlphaFoldDB" id="A0A845AI69"/>
<feature type="domain" description="HTH arsR-type" evidence="4">
    <location>
        <begin position="1"/>
        <end position="95"/>
    </location>
</feature>
<keyword evidence="6" id="KW-1185">Reference proteome</keyword>
<evidence type="ECO:0000256" key="3">
    <source>
        <dbReference type="ARBA" id="ARBA00023163"/>
    </source>
</evidence>
<dbReference type="InterPro" id="IPR001845">
    <property type="entry name" value="HTH_ArsR_DNA-bd_dom"/>
</dbReference>
<dbReference type="InterPro" id="IPR036390">
    <property type="entry name" value="WH_DNA-bd_sf"/>
</dbReference>
<dbReference type="Proteomes" id="UP000439780">
    <property type="component" value="Unassembled WGS sequence"/>
</dbReference>
<dbReference type="EMBL" id="WTYA01000005">
    <property type="protein sequence ID" value="MXP28873.1"/>
    <property type="molecule type" value="Genomic_DNA"/>
</dbReference>
<dbReference type="GO" id="GO:0003700">
    <property type="term" value="F:DNA-binding transcription factor activity"/>
    <property type="evidence" value="ECO:0007669"/>
    <property type="project" value="InterPro"/>
</dbReference>
<keyword evidence="3" id="KW-0804">Transcription</keyword>
<reference evidence="5 6" key="1">
    <citation type="submission" date="2019-12" db="EMBL/GenBank/DDBJ databases">
        <title>Genomic-based taxomic classification of the family Erythrobacteraceae.</title>
        <authorList>
            <person name="Xu L."/>
        </authorList>
    </citation>
    <scope>NUCLEOTIDE SEQUENCE [LARGE SCALE GENOMIC DNA]</scope>
    <source>
        <strain evidence="5 6">KEMB 9005-328</strain>
    </source>
</reference>
<keyword evidence="2" id="KW-0238">DNA-binding</keyword>
<evidence type="ECO:0000256" key="2">
    <source>
        <dbReference type="ARBA" id="ARBA00023125"/>
    </source>
</evidence>
<dbReference type="SUPFAM" id="SSF46785">
    <property type="entry name" value="Winged helix' DNA-binding domain"/>
    <property type="match status" value="1"/>
</dbReference>
<evidence type="ECO:0000313" key="5">
    <source>
        <dbReference type="EMBL" id="MXP28873.1"/>
    </source>
</evidence>
<organism evidence="5 6">
    <name type="scientific">Qipengyuania algicida</name>
    <dbReference type="NCBI Taxonomy" id="1836209"/>
    <lineage>
        <taxon>Bacteria</taxon>
        <taxon>Pseudomonadati</taxon>
        <taxon>Pseudomonadota</taxon>
        <taxon>Alphaproteobacteria</taxon>
        <taxon>Sphingomonadales</taxon>
        <taxon>Erythrobacteraceae</taxon>
        <taxon>Qipengyuania</taxon>
    </lineage>
</organism>
<dbReference type="InterPro" id="IPR011991">
    <property type="entry name" value="ArsR-like_HTH"/>
</dbReference>
<dbReference type="Pfam" id="PF01022">
    <property type="entry name" value="HTH_5"/>
    <property type="match status" value="1"/>
</dbReference>
<protein>
    <submittedName>
        <fullName evidence="5">Metalloregulator ArsR/SmtB family transcription factor</fullName>
    </submittedName>
</protein>
<evidence type="ECO:0000256" key="1">
    <source>
        <dbReference type="ARBA" id="ARBA00023015"/>
    </source>
</evidence>
<dbReference type="NCBIfam" id="NF033788">
    <property type="entry name" value="HTH_metalloreg"/>
    <property type="match status" value="1"/>
</dbReference>
<dbReference type="RefSeq" id="WP_160753138.1">
    <property type="nucleotide sequence ID" value="NZ_WTYA01000005.1"/>
</dbReference>
<sequence>MIDEDKIEALKALAHPVRYLIFSTLAKGEQNVGEIEQSSGVGQPALSQQLAVLRQAGLVDTRREGKLVYYSLDRATFVQILDMLKDLLGEPVESEESHVASNLTGVARFARLT</sequence>
<dbReference type="PROSITE" id="PS50987">
    <property type="entry name" value="HTH_ARSR_2"/>
    <property type="match status" value="1"/>
</dbReference>
<accession>A0A845AI69</accession>
<dbReference type="SMART" id="SM00418">
    <property type="entry name" value="HTH_ARSR"/>
    <property type="match status" value="1"/>
</dbReference>
<dbReference type="InterPro" id="IPR051011">
    <property type="entry name" value="Metal_resp_trans_reg"/>
</dbReference>
<evidence type="ECO:0000259" key="4">
    <source>
        <dbReference type="PROSITE" id="PS50987"/>
    </source>
</evidence>
<proteinExistence type="predicted"/>
<keyword evidence="1" id="KW-0805">Transcription regulation</keyword>
<dbReference type="InterPro" id="IPR036388">
    <property type="entry name" value="WH-like_DNA-bd_sf"/>
</dbReference>
<dbReference type="OrthoDB" id="194599at2"/>
<dbReference type="Gene3D" id="1.10.10.10">
    <property type="entry name" value="Winged helix-like DNA-binding domain superfamily/Winged helix DNA-binding domain"/>
    <property type="match status" value="1"/>
</dbReference>
<dbReference type="CDD" id="cd00090">
    <property type="entry name" value="HTH_ARSR"/>
    <property type="match status" value="1"/>
</dbReference>
<gene>
    <name evidence="5" type="ORF">GRI58_08565</name>
</gene>
<dbReference type="GO" id="GO:0003677">
    <property type="term" value="F:DNA binding"/>
    <property type="evidence" value="ECO:0007669"/>
    <property type="project" value="UniProtKB-KW"/>
</dbReference>
<dbReference type="PANTHER" id="PTHR43132">
    <property type="entry name" value="ARSENICAL RESISTANCE OPERON REPRESSOR ARSR-RELATED"/>
    <property type="match status" value="1"/>
</dbReference>
<dbReference type="PANTHER" id="PTHR43132:SF2">
    <property type="entry name" value="ARSENICAL RESISTANCE OPERON REPRESSOR ARSR-RELATED"/>
    <property type="match status" value="1"/>
</dbReference>
<comment type="caution">
    <text evidence="5">The sequence shown here is derived from an EMBL/GenBank/DDBJ whole genome shotgun (WGS) entry which is preliminary data.</text>
</comment>
<name>A0A845AI69_9SPHN</name>
<dbReference type="PRINTS" id="PR00778">
    <property type="entry name" value="HTHARSR"/>
</dbReference>
<evidence type="ECO:0000313" key="6">
    <source>
        <dbReference type="Proteomes" id="UP000439780"/>
    </source>
</evidence>